<dbReference type="Pfam" id="PF02815">
    <property type="entry name" value="MIR"/>
    <property type="match status" value="1"/>
</dbReference>
<evidence type="ECO:0000259" key="16">
    <source>
        <dbReference type="PROSITE" id="PS50919"/>
    </source>
</evidence>
<dbReference type="EMBL" id="MPUK01000005">
    <property type="protein sequence ID" value="ONH67311.1"/>
    <property type="molecule type" value="Genomic_DNA"/>
</dbReference>
<feature type="domain" description="MIR" evidence="16">
    <location>
        <begin position="392"/>
        <end position="451"/>
    </location>
</feature>
<keyword evidence="6 15" id="KW-0808">Transferase</keyword>
<evidence type="ECO:0000256" key="13">
    <source>
        <dbReference type="ARBA" id="ARBA00045085"/>
    </source>
</evidence>
<dbReference type="STRING" id="36022.A0A061AUB8"/>
<evidence type="ECO:0000256" key="12">
    <source>
        <dbReference type="ARBA" id="ARBA00023180"/>
    </source>
</evidence>
<feature type="transmembrane region" description="Helical" evidence="15">
    <location>
        <begin position="169"/>
        <end position="186"/>
    </location>
</feature>
<dbReference type="Pfam" id="PF16192">
    <property type="entry name" value="PMT_4TMC"/>
    <property type="match status" value="1"/>
</dbReference>
<evidence type="ECO:0000256" key="14">
    <source>
        <dbReference type="ARBA" id="ARBA00045102"/>
    </source>
</evidence>
<dbReference type="PANTHER" id="PTHR10050:SF50">
    <property type="entry name" value="DOLICHYL-PHOSPHATE-MANNOSE--PROTEIN MANNOSYLTRANSFERASE 1-RELATED"/>
    <property type="match status" value="1"/>
</dbReference>
<dbReference type="Pfam" id="PF02366">
    <property type="entry name" value="PMT"/>
    <property type="match status" value="1"/>
</dbReference>
<keyword evidence="19" id="KW-1185">Reference proteome</keyword>
<dbReference type="PANTHER" id="PTHR10050">
    <property type="entry name" value="DOLICHYL-PHOSPHATE-MANNOSE--PROTEIN MANNOSYLTRANSFERASE"/>
    <property type="match status" value="1"/>
</dbReference>
<evidence type="ECO:0000256" key="8">
    <source>
        <dbReference type="ARBA" id="ARBA00022737"/>
    </source>
</evidence>
<name>A0A061AUB8_CYBFA</name>
<evidence type="ECO:0000256" key="1">
    <source>
        <dbReference type="ARBA" id="ARBA00004477"/>
    </source>
</evidence>
<dbReference type="AlphaFoldDB" id="A0A061AUB8"/>
<feature type="transmembrane region" description="Helical" evidence="15">
    <location>
        <begin position="681"/>
        <end position="705"/>
    </location>
</feature>
<keyword evidence="11 15" id="KW-0472">Membrane</keyword>
<dbReference type="Proteomes" id="UP000189513">
    <property type="component" value="Unassembled WGS sequence"/>
</dbReference>
<evidence type="ECO:0000313" key="18">
    <source>
        <dbReference type="EMBL" id="ONH67311.1"/>
    </source>
</evidence>
<feature type="transmembrane region" description="Helical" evidence="15">
    <location>
        <begin position="652"/>
        <end position="674"/>
    </location>
</feature>
<comment type="function">
    <text evidence="15">Transfers mannose from Dol-P-mannose to Ser or Thr residues on proteins.</text>
</comment>
<proteinExistence type="inferred from homology"/>
<dbReference type="InterPro" id="IPR016093">
    <property type="entry name" value="MIR_motif"/>
</dbReference>
<dbReference type="SUPFAM" id="SSF82109">
    <property type="entry name" value="MIR domain"/>
    <property type="match status" value="1"/>
</dbReference>
<feature type="transmembrane region" description="Helical" evidence="15">
    <location>
        <begin position="143"/>
        <end position="162"/>
    </location>
</feature>
<comment type="catalytic activity">
    <reaction evidence="14 15">
        <text>a di-trans,poly-cis-dolichyl beta-D-mannosyl phosphate + L-seryl-[protein] = 3-O-(alpha-D-mannosyl)-L-seryl-[protein] + a di-trans,poly-cis-dolichyl phosphate + H(+)</text>
        <dbReference type="Rhea" id="RHEA:17377"/>
        <dbReference type="Rhea" id="RHEA-COMP:9863"/>
        <dbReference type="Rhea" id="RHEA-COMP:13546"/>
        <dbReference type="Rhea" id="RHEA-COMP:19498"/>
        <dbReference type="Rhea" id="RHEA-COMP:19501"/>
        <dbReference type="ChEBI" id="CHEBI:15378"/>
        <dbReference type="ChEBI" id="CHEBI:29999"/>
        <dbReference type="ChEBI" id="CHEBI:57683"/>
        <dbReference type="ChEBI" id="CHEBI:58211"/>
        <dbReference type="ChEBI" id="CHEBI:137321"/>
        <dbReference type="EC" id="2.4.1.109"/>
    </reaction>
</comment>
<comment type="subcellular location">
    <subcellularLocation>
        <location evidence="1 15">Endoplasmic reticulum membrane</location>
        <topology evidence="1 15">Multi-pass membrane protein</topology>
    </subcellularLocation>
</comment>
<keyword evidence="9 15" id="KW-0256">Endoplasmic reticulum</keyword>
<feature type="transmembrane region" description="Helical" evidence="15">
    <location>
        <begin position="249"/>
        <end position="268"/>
    </location>
</feature>
<accession>A0A061AUB8</accession>
<reference evidence="19" key="2">
    <citation type="journal article" date="2017" name="Genome Announc.">
        <title>Genome sequences of Cyberlindnera fabianii 65, Pichia kudriavzevii 129, and Saccharomyces cerevisiae 131 isolated from fermented masau fruits in Zimbabwe.</title>
        <authorList>
            <person name="van Rijswijck I.M.H."/>
            <person name="Derks M.F.L."/>
            <person name="Abee T."/>
            <person name="de Ridder D."/>
            <person name="Smid E.J."/>
        </authorList>
    </citation>
    <scope>NUCLEOTIDE SEQUENCE [LARGE SCALE GENOMIC DNA]</scope>
    <source>
        <strain evidence="19">65</strain>
    </source>
</reference>
<dbReference type="GO" id="GO:0005789">
    <property type="term" value="C:endoplasmic reticulum membrane"/>
    <property type="evidence" value="ECO:0007669"/>
    <property type="project" value="UniProtKB-SubCell"/>
</dbReference>
<comment type="similarity">
    <text evidence="3 15">Belongs to the glycosyltransferase 39 family.</text>
</comment>
<evidence type="ECO:0000313" key="17">
    <source>
        <dbReference type="EMBL" id="CDR41231.1"/>
    </source>
</evidence>
<dbReference type="InterPro" id="IPR032421">
    <property type="entry name" value="PMT_4TMC"/>
</dbReference>
<evidence type="ECO:0000256" key="11">
    <source>
        <dbReference type="ARBA" id="ARBA00023136"/>
    </source>
</evidence>
<dbReference type="EC" id="2.4.1.109" evidence="4 15"/>
<feature type="transmembrane region" description="Helical" evidence="15">
    <location>
        <begin position="280"/>
        <end position="301"/>
    </location>
</feature>
<evidence type="ECO:0000256" key="5">
    <source>
        <dbReference type="ARBA" id="ARBA00022676"/>
    </source>
</evidence>
<evidence type="ECO:0000256" key="3">
    <source>
        <dbReference type="ARBA" id="ARBA00007222"/>
    </source>
</evidence>
<evidence type="ECO:0000256" key="2">
    <source>
        <dbReference type="ARBA" id="ARBA00004922"/>
    </source>
</evidence>
<reference evidence="18" key="3">
    <citation type="submission" date="2017-01" db="EMBL/GenBank/DDBJ databases">
        <authorList>
            <person name="Mah S.A."/>
            <person name="Swanson W.J."/>
            <person name="Moy G.W."/>
            <person name="Vacquier V.D."/>
        </authorList>
    </citation>
    <scope>NUCLEOTIDE SEQUENCE [LARGE SCALE GENOMIC DNA]</scope>
    <source>
        <strain evidence="18">65</strain>
    </source>
</reference>
<protein>
    <recommendedName>
        <fullName evidence="4 15">Dolichyl-phosphate-mannose--protein mannosyltransferase</fullName>
        <ecNumber evidence="4 15">2.4.1.109</ecNumber>
    </recommendedName>
</protein>
<keyword evidence="12" id="KW-0325">Glycoprotein</keyword>
<evidence type="ECO:0000256" key="9">
    <source>
        <dbReference type="ARBA" id="ARBA00022824"/>
    </source>
</evidence>
<dbReference type="GO" id="GO:0004169">
    <property type="term" value="F:dolichyl-phosphate-mannose-protein mannosyltransferase activity"/>
    <property type="evidence" value="ECO:0007669"/>
    <property type="project" value="UniProtKB-UniRule"/>
</dbReference>
<comment type="catalytic activity">
    <reaction evidence="13 15">
        <text>a di-trans,poly-cis-dolichyl beta-D-mannosyl phosphate + L-threonyl-[protein] = 3-O-(alpha-D-mannosyl)-L-threonyl-[protein] + a di-trans,poly-cis-dolichyl phosphate + H(+)</text>
        <dbReference type="Rhea" id="RHEA:53396"/>
        <dbReference type="Rhea" id="RHEA-COMP:11060"/>
        <dbReference type="Rhea" id="RHEA-COMP:13547"/>
        <dbReference type="Rhea" id="RHEA-COMP:19498"/>
        <dbReference type="Rhea" id="RHEA-COMP:19501"/>
        <dbReference type="ChEBI" id="CHEBI:15378"/>
        <dbReference type="ChEBI" id="CHEBI:30013"/>
        <dbReference type="ChEBI" id="CHEBI:57683"/>
        <dbReference type="ChEBI" id="CHEBI:58211"/>
        <dbReference type="ChEBI" id="CHEBI:137323"/>
        <dbReference type="EC" id="2.4.1.109"/>
    </reaction>
</comment>
<evidence type="ECO:0000313" key="19">
    <source>
        <dbReference type="Proteomes" id="UP000189513"/>
    </source>
</evidence>
<keyword evidence="8" id="KW-0677">Repeat</keyword>
<gene>
    <name evidence="18" type="ORF">BON22_3026</name>
    <name evidence="17" type="ORF">CYFA0S_06e04456g</name>
</gene>
<feature type="transmembrane region" description="Helical" evidence="15">
    <location>
        <begin position="596"/>
        <end position="615"/>
    </location>
</feature>
<dbReference type="Gene3D" id="2.80.10.50">
    <property type="match status" value="1"/>
</dbReference>
<comment type="pathway">
    <text evidence="2 15">Protein modification; protein glycosylation.</text>
</comment>
<dbReference type="InterPro" id="IPR027005">
    <property type="entry name" value="PMT-like"/>
</dbReference>
<dbReference type="OMA" id="YITTEID"/>
<dbReference type="VEuPathDB" id="FungiDB:BON22_3026"/>
<dbReference type="PROSITE" id="PS50919">
    <property type="entry name" value="MIR"/>
    <property type="match status" value="2"/>
</dbReference>
<evidence type="ECO:0000256" key="7">
    <source>
        <dbReference type="ARBA" id="ARBA00022692"/>
    </source>
</evidence>
<dbReference type="SMART" id="SM00472">
    <property type="entry name" value="MIR"/>
    <property type="match status" value="3"/>
</dbReference>
<feature type="domain" description="MIR" evidence="16">
    <location>
        <begin position="329"/>
        <end position="383"/>
    </location>
</feature>
<dbReference type="OrthoDB" id="292747at2759"/>
<dbReference type="InterPro" id="IPR036300">
    <property type="entry name" value="MIR_dom_sf"/>
</dbReference>
<keyword evidence="10 15" id="KW-1133">Transmembrane helix</keyword>
<dbReference type="EMBL" id="LK052891">
    <property type="protein sequence ID" value="CDR41231.1"/>
    <property type="molecule type" value="Genomic_DNA"/>
</dbReference>
<evidence type="ECO:0000256" key="10">
    <source>
        <dbReference type="ARBA" id="ARBA00022989"/>
    </source>
</evidence>
<dbReference type="InterPro" id="IPR003342">
    <property type="entry name" value="ArnT-like_N"/>
</dbReference>
<keyword evidence="7 15" id="KW-0812">Transmembrane</keyword>
<sequence length="731" mass="82703">MSSRKRVPVVPALKRSVPAGESITPFYKKGRKWTYFSTAPNSTLVSSSKLNAWDFRYIILLTVVSFASRIYALGEPSVVVFDEAHVVSHINKYIDGVYFNDVTPPLAGLFYTFVAYLAGYRGEAPLTKPGQDYLLTTFPFKTLRAVTSVLGSGICSIAFLTLRSSGVRPIVAFAVSLIFAFENMAVITNRLFMPDTLFMFGVALAVYSYKKFDLTEPFGKKWIKYLLMTGVSLGLTVSTKWIGLATVTWILALTGIKLWYILGDLDVTNCAVSKHSFSRLGAFVIAPAAIYFGIFAVHIMLLTQFHNDASLLSTAFQRELIGNDVHTIPKYVTWNSTITLRHSDSLGGYLHSHPYKYKSGSREQQVTVFNFKDFNNEWIIEPGVGARFDVNEPRIKQGQEVQLRHKNTGAVMRVDKFKPPMSEQDYDHEVACFGNSSYAGNETDKYQIKFKNEKESKDKFLTATDAEFRLYNSKKRCTVLSHDIKLPDWGFGQQEVICVDSPTLARTYFKVENVKYPKSLDLEKYPFLKEKVPHVEVPMWKKFLEVNNRMYRLLKGIKVTNKNASSGSSWPLLSKGVRFSTRPNSSLYVIGNPVTFIFPLVLIPVLVLLATVGFFRGDKLVQTFNYTNQSASYALGFLIHWLPYVLQDGEFFLQYYIPALYFGVLLAGVSLEYIMFKNSTLGNALCVIMVLASFHYFSAVLPVIWGTSWTEQACEAARLFPSWDMRCDTYK</sequence>
<evidence type="ECO:0000256" key="4">
    <source>
        <dbReference type="ARBA" id="ARBA00012839"/>
    </source>
</evidence>
<dbReference type="UniPathway" id="UPA00378"/>
<reference evidence="17" key="1">
    <citation type="journal article" date="2014" name="Genome Announc.">
        <title>Genome sequence of the yeast Cyberlindnera fabianii (Hansenula fabianii).</title>
        <authorList>
            <person name="Freel K.C."/>
            <person name="Sarilar V."/>
            <person name="Neuveglise C."/>
            <person name="Devillers H."/>
            <person name="Friedrich A."/>
            <person name="Schacherer J."/>
        </authorList>
    </citation>
    <scope>NUCLEOTIDE SEQUENCE</scope>
    <source>
        <strain evidence="17">YJS4271</strain>
    </source>
</reference>
<organism evidence="17">
    <name type="scientific">Cyberlindnera fabianii</name>
    <name type="common">Yeast</name>
    <name type="synonym">Hansenula fabianii</name>
    <dbReference type="NCBI Taxonomy" id="36022"/>
    <lineage>
        <taxon>Eukaryota</taxon>
        <taxon>Fungi</taxon>
        <taxon>Dikarya</taxon>
        <taxon>Ascomycota</taxon>
        <taxon>Saccharomycotina</taxon>
        <taxon>Saccharomycetes</taxon>
        <taxon>Phaffomycetales</taxon>
        <taxon>Phaffomycetaceae</taxon>
        <taxon>Cyberlindnera</taxon>
    </lineage>
</organism>
<evidence type="ECO:0000256" key="6">
    <source>
        <dbReference type="ARBA" id="ARBA00022679"/>
    </source>
</evidence>
<feature type="transmembrane region" description="Helical" evidence="15">
    <location>
        <begin position="627"/>
        <end position="646"/>
    </location>
</feature>
<evidence type="ECO:0000256" key="15">
    <source>
        <dbReference type="RuleBase" id="RU367007"/>
    </source>
</evidence>
<keyword evidence="5 15" id="KW-0328">Glycosyltransferase</keyword>